<keyword evidence="2 3" id="KW-0413">Isomerase</keyword>
<dbReference type="GO" id="GO:0006094">
    <property type="term" value="P:gluconeogenesis"/>
    <property type="evidence" value="ECO:0007669"/>
    <property type="project" value="UniProtKB-KW"/>
</dbReference>
<comment type="similarity">
    <text evidence="1 3">Belongs to the triosephosphate isomerase family.</text>
</comment>
<dbReference type="Pfam" id="PF00121">
    <property type="entry name" value="TIM"/>
    <property type="match status" value="1"/>
</dbReference>
<dbReference type="CDD" id="cd00311">
    <property type="entry name" value="TIM"/>
    <property type="match status" value="1"/>
</dbReference>
<comment type="subcellular location">
    <subcellularLocation>
        <location evidence="3">Cytoplasm</location>
    </subcellularLocation>
</comment>
<dbReference type="GO" id="GO:0005829">
    <property type="term" value="C:cytosol"/>
    <property type="evidence" value="ECO:0007669"/>
    <property type="project" value="TreeGrafter"/>
</dbReference>
<dbReference type="GO" id="GO:0006096">
    <property type="term" value="P:glycolytic process"/>
    <property type="evidence" value="ECO:0007669"/>
    <property type="project" value="UniProtKB-KW"/>
</dbReference>
<name>A0AAP8LAU7_ECOLX</name>
<evidence type="ECO:0000313" key="4">
    <source>
        <dbReference type="EMBL" id="PKD81490.1"/>
    </source>
</evidence>
<keyword evidence="3" id="KW-0324">Glycolysis</keyword>
<dbReference type="GO" id="GO:0004807">
    <property type="term" value="F:triose-phosphate isomerase activity"/>
    <property type="evidence" value="ECO:0007669"/>
    <property type="project" value="UniProtKB-EC"/>
</dbReference>
<comment type="pathway">
    <text evidence="3">Carbohydrate degradation; glycolysis; D-glyceraldehyde 3-phosphate from glycerone phosphate: step 1/1.</text>
</comment>
<dbReference type="PANTHER" id="PTHR21139">
    <property type="entry name" value="TRIOSEPHOSPHATE ISOMERASE"/>
    <property type="match status" value="1"/>
</dbReference>
<protein>
    <recommendedName>
        <fullName evidence="3">Triosephosphate isomerase</fullName>
        <ecNumber evidence="3">5.3.1.1</ecNumber>
    </recommendedName>
</protein>
<reference evidence="4 5" key="1">
    <citation type="submission" date="2017-12" db="EMBL/GenBank/DDBJ databases">
        <title>Rapid rising of carbapenem-resistant Enterobacteriaceae(CRE) and emergence of colistin resistance genemcr-1 in CRE in the hospital of Henan, China.</title>
        <authorList>
            <person name="Sun Q."/>
            <person name="Zhang R."/>
            <person name="Li Y."/>
            <person name="Shen Y."/>
            <person name="Zhang Y."/>
            <person name="Yang J."/>
            <person name="Shu L."/>
            <person name="Zhou H."/>
            <person name="Wang Y."/>
            <person name="Wang B."/>
            <person name="Shen Z."/>
        </authorList>
    </citation>
    <scope>NUCLEOTIDE SEQUENCE [LARGE SCALE GENOMIC DNA]</scope>
    <source>
        <strain evidence="4 5">3512</strain>
    </source>
</reference>
<evidence type="ECO:0000313" key="5">
    <source>
        <dbReference type="Proteomes" id="UP000233549"/>
    </source>
</evidence>
<evidence type="ECO:0000256" key="2">
    <source>
        <dbReference type="ARBA" id="ARBA00023235"/>
    </source>
</evidence>
<comment type="subunit">
    <text evidence="3">Homodimer.</text>
</comment>
<dbReference type="SUPFAM" id="SSF51351">
    <property type="entry name" value="Triosephosphate isomerase (TIM)"/>
    <property type="match status" value="1"/>
</dbReference>
<dbReference type="PROSITE" id="PS51440">
    <property type="entry name" value="TIM_2"/>
    <property type="match status" value="1"/>
</dbReference>
<gene>
    <name evidence="4" type="ORF">CWS33_27470</name>
</gene>
<sequence>MTSVEHRARLVLGNWKMHGNLAENAALLTELRAADAASHCEIGVCVPFPYLAQAASALTGSAVSWGAQDVSAHDKGAYTGEVSGAMLKEFGCRYALAGHSERRVLHGETDQMVADK</sequence>
<comment type="pathway">
    <text evidence="3">Carbohydrate biosynthesis; gluconeogenesis.</text>
</comment>
<dbReference type="AlphaFoldDB" id="A0AAP8LAU7"/>
<keyword evidence="3" id="KW-0963">Cytoplasm</keyword>
<proteinExistence type="inferred from homology"/>
<dbReference type="GO" id="GO:0019563">
    <property type="term" value="P:glycerol catabolic process"/>
    <property type="evidence" value="ECO:0007669"/>
    <property type="project" value="TreeGrafter"/>
</dbReference>
<dbReference type="EC" id="5.3.1.1" evidence="3"/>
<dbReference type="PANTHER" id="PTHR21139:SF42">
    <property type="entry name" value="TRIOSEPHOSPHATE ISOMERASE"/>
    <property type="match status" value="1"/>
</dbReference>
<keyword evidence="3" id="KW-0312">Gluconeogenesis</keyword>
<dbReference type="EMBL" id="PITP01000115">
    <property type="protein sequence ID" value="PKD81490.1"/>
    <property type="molecule type" value="Genomic_DNA"/>
</dbReference>
<dbReference type="Gene3D" id="3.20.20.70">
    <property type="entry name" value="Aldolase class I"/>
    <property type="match status" value="1"/>
</dbReference>
<dbReference type="Proteomes" id="UP000233549">
    <property type="component" value="Unassembled WGS sequence"/>
</dbReference>
<comment type="catalytic activity">
    <reaction evidence="3">
        <text>D-glyceraldehyde 3-phosphate = dihydroxyacetone phosphate</text>
        <dbReference type="Rhea" id="RHEA:18585"/>
        <dbReference type="ChEBI" id="CHEBI:57642"/>
        <dbReference type="ChEBI" id="CHEBI:59776"/>
        <dbReference type="EC" id="5.3.1.1"/>
    </reaction>
</comment>
<dbReference type="GO" id="GO:0046166">
    <property type="term" value="P:glyceraldehyde-3-phosphate biosynthetic process"/>
    <property type="evidence" value="ECO:0007669"/>
    <property type="project" value="TreeGrafter"/>
</dbReference>
<evidence type="ECO:0000256" key="1">
    <source>
        <dbReference type="ARBA" id="ARBA00007422"/>
    </source>
</evidence>
<comment type="caution">
    <text evidence="4">The sequence shown here is derived from an EMBL/GenBank/DDBJ whole genome shotgun (WGS) entry which is preliminary data.</text>
</comment>
<feature type="non-terminal residue" evidence="4">
    <location>
        <position position="116"/>
    </location>
</feature>
<accession>A0AAP8LAU7</accession>
<dbReference type="InterPro" id="IPR013785">
    <property type="entry name" value="Aldolase_TIM"/>
</dbReference>
<evidence type="ECO:0000256" key="3">
    <source>
        <dbReference type="RuleBase" id="RU363013"/>
    </source>
</evidence>
<dbReference type="InterPro" id="IPR000652">
    <property type="entry name" value="Triosephosphate_isomerase"/>
</dbReference>
<organism evidence="4 5">
    <name type="scientific">Escherichia coli</name>
    <dbReference type="NCBI Taxonomy" id="562"/>
    <lineage>
        <taxon>Bacteria</taxon>
        <taxon>Pseudomonadati</taxon>
        <taxon>Pseudomonadota</taxon>
        <taxon>Gammaproteobacteria</taxon>
        <taxon>Enterobacterales</taxon>
        <taxon>Enterobacteriaceae</taxon>
        <taxon>Escherichia</taxon>
    </lineage>
</organism>
<dbReference type="InterPro" id="IPR035990">
    <property type="entry name" value="TIM_sf"/>
</dbReference>